<evidence type="ECO:0000313" key="2">
    <source>
        <dbReference type="Proteomes" id="UP000276133"/>
    </source>
</evidence>
<accession>A0A3M7PCH0</accession>
<gene>
    <name evidence="1" type="ORF">BpHYR1_000727</name>
</gene>
<organism evidence="1 2">
    <name type="scientific">Brachionus plicatilis</name>
    <name type="common">Marine rotifer</name>
    <name type="synonym">Brachionus muelleri</name>
    <dbReference type="NCBI Taxonomy" id="10195"/>
    <lineage>
        <taxon>Eukaryota</taxon>
        <taxon>Metazoa</taxon>
        <taxon>Spiralia</taxon>
        <taxon>Gnathifera</taxon>
        <taxon>Rotifera</taxon>
        <taxon>Eurotatoria</taxon>
        <taxon>Monogononta</taxon>
        <taxon>Pseudotrocha</taxon>
        <taxon>Ploima</taxon>
        <taxon>Brachionidae</taxon>
        <taxon>Brachionus</taxon>
    </lineage>
</organism>
<name>A0A3M7PCH0_BRAPC</name>
<comment type="caution">
    <text evidence="1">The sequence shown here is derived from an EMBL/GenBank/DDBJ whole genome shotgun (WGS) entry which is preliminary data.</text>
</comment>
<evidence type="ECO:0000313" key="1">
    <source>
        <dbReference type="EMBL" id="RMZ96752.1"/>
    </source>
</evidence>
<sequence>MVAVCKTLKCLESKVIILSSILDLKFRKYSNQSRIKNHVVKRLNRNIHGSSFLFASGNLDESDYEIMKS</sequence>
<reference evidence="1 2" key="1">
    <citation type="journal article" date="2018" name="Sci. Rep.">
        <title>Genomic signatures of local adaptation to the degree of environmental predictability in rotifers.</title>
        <authorList>
            <person name="Franch-Gras L."/>
            <person name="Hahn C."/>
            <person name="Garcia-Roger E.M."/>
            <person name="Carmona M.J."/>
            <person name="Serra M."/>
            <person name="Gomez A."/>
        </authorList>
    </citation>
    <scope>NUCLEOTIDE SEQUENCE [LARGE SCALE GENOMIC DNA]</scope>
    <source>
        <strain evidence="1">HYR1</strain>
    </source>
</reference>
<keyword evidence="2" id="KW-1185">Reference proteome</keyword>
<dbReference type="AlphaFoldDB" id="A0A3M7PCH0"/>
<proteinExistence type="predicted"/>
<protein>
    <submittedName>
        <fullName evidence="1">Uncharacterized protein</fullName>
    </submittedName>
</protein>
<dbReference type="EMBL" id="REGN01011932">
    <property type="protein sequence ID" value="RMZ96752.1"/>
    <property type="molecule type" value="Genomic_DNA"/>
</dbReference>
<dbReference type="Proteomes" id="UP000276133">
    <property type="component" value="Unassembled WGS sequence"/>
</dbReference>